<dbReference type="Pfam" id="PF13843">
    <property type="entry name" value="DDE_Tnp_1_7"/>
    <property type="match status" value="1"/>
</dbReference>
<evidence type="ECO:0000313" key="3">
    <source>
        <dbReference type="Proteomes" id="UP000466442"/>
    </source>
</evidence>
<accession>A0A6A4KEC8</accession>
<protein>
    <recommendedName>
        <fullName evidence="1">PiggyBac transposable element-derived protein domain-containing protein</fullName>
    </recommendedName>
</protein>
<feature type="domain" description="PiggyBac transposable element-derived protein" evidence="1">
    <location>
        <begin position="1"/>
        <end position="219"/>
    </location>
</feature>
<dbReference type="InterPro" id="IPR029526">
    <property type="entry name" value="PGBD"/>
</dbReference>
<comment type="caution">
    <text evidence="2">The sequence shown here is derived from an EMBL/GenBank/DDBJ whole genome shotgun (WGS) entry which is preliminary data.</text>
</comment>
<evidence type="ECO:0000259" key="1">
    <source>
        <dbReference type="Pfam" id="PF13843"/>
    </source>
</evidence>
<dbReference type="PANTHER" id="PTHR46599:SF3">
    <property type="entry name" value="PIGGYBAC TRANSPOSABLE ELEMENT-DERIVED PROTEIN 4"/>
    <property type="match status" value="1"/>
</dbReference>
<dbReference type="PANTHER" id="PTHR46599">
    <property type="entry name" value="PIGGYBAC TRANSPOSABLE ELEMENT-DERIVED PROTEIN 4"/>
    <property type="match status" value="1"/>
</dbReference>
<sequence length="702" mass="78613">MAPWRGRISFRQYLPLKKHKYGFKLNMLTEPDSLIHRFLIYAGAADPDVSGEGHASKVVYKLMTALLGEGRAIYMDNFYNSVELASSLLDQQTYVTGTLRPNRKNNPRDLAACKLKRGESTQRWSQQGINVTKWKDKREVWTISSEFSGDMVTVSARRGTAQKPSVVVEYNKRMGGIDQVDQNLSYYTAPHRSIKWYKKLGLHLIELIHMLDLTVSNAWLLYRRQNPQSSKTLKQFIKAVADSLAKMNRTPGYGSKFTPKRGRPPCSTDQKKKTPSKPLPCNADGYVVSPLLGEYALRATGIQGLTANTITTASSSYARAYAVMRIAVEFPSARGSKHTDTLVIGELTSLLINTDRILTEAAARRKLVKTVLGYLALPEAVLAANPPAAFNLELGQALVGQQWPSPFEQRVQFLTAVFPRAAPAVEDQAGAARADPRPAAQPQQPAAEPFEIPAVGDNDVYQLDSALLVLCWNIVRFLGAGHARTYPHYWEGVMVHAFLGITQTGTITFQKVNRLREDFKAELGVNVTIDRQTIAEVYNYYKNAVNETTIQIAIAEFDALLPDAALRWRLLMEQVRWHNLTNFSVIRTAMTRARTFPWSALFSMPEYLSEYNAFEAAYETIADRPYYGFNADLGLAKSTNFKRLGAVCAVICKQLLGDEHIDAAEGIARNFPNRAQIMRWIRDMNLVADDQSVELKTRVIGT</sequence>
<proteinExistence type="predicted"/>
<evidence type="ECO:0000313" key="2">
    <source>
        <dbReference type="EMBL" id="KAF6210263.1"/>
    </source>
</evidence>
<name>A0A6A4KEC8_APOLU</name>
<dbReference type="Proteomes" id="UP000466442">
    <property type="component" value="Linkage Group LG5"/>
</dbReference>
<gene>
    <name evidence="2" type="ORF">GE061_013367</name>
</gene>
<reference evidence="2" key="1">
    <citation type="journal article" date="2021" name="Mol. Ecol. Resour.">
        <title>Apolygus lucorum genome provides insights into omnivorousness and mesophyll feeding.</title>
        <authorList>
            <person name="Liu Y."/>
            <person name="Liu H."/>
            <person name="Wang H."/>
            <person name="Huang T."/>
            <person name="Liu B."/>
            <person name="Yang B."/>
            <person name="Yin L."/>
            <person name="Li B."/>
            <person name="Zhang Y."/>
            <person name="Zhang S."/>
            <person name="Jiang F."/>
            <person name="Zhang X."/>
            <person name="Ren Y."/>
            <person name="Wang B."/>
            <person name="Wang S."/>
            <person name="Lu Y."/>
            <person name="Wu K."/>
            <person name="Fan W."/>
            <person name="Wang G."/>
        </authorList>
    </citation>
    <scope>NUCLEOTIDE SEQUENCE</scope>
    <source>
        <strain evidence="2">12Hb</strain>
    </source>
</reference>
<dbReference type="OrthoDB" id="7422527at2759"/>
<keyword evidence="3" id="KW-1185">Reference proteome</keyword>
<organism evidence="2 3">
    <name type="scientific">Apolygus lucorum</name>
    <name type="common">Small green plant bug</name>
    <name type="synonym">Lygocoris lucorum</name>
    <dbReference type="NCBI Taxonomy" id="248454"/>
    <lineage>
        <taxon>Eukaryota</taxon>
        <taxon>Metazoa</taxon>
        <taxon>Ecdysozoa</taxon>
        <taxon>Arthropoda</taxon>
        <taxon>Hexapoda</taxon>
        <taxon>Insecta</taxon>
        <taxon>Pterygota</taxon>
        <taxon>Neoptera</taxon>
        <taxon>Paraneoptera</taxon>
        <taxon>Hemiptera</taxon>
        <taxon>Heteroptera</taxon>
        <taxon>Panheteroptera</taxon>
        <taxon>Cimicomorpha</taxon>
        <taxon>Miridae</taxon>
        <taxon>Mirini</taxon>
        <taxon>Apolygus</taxon>
    </lineage>
</organism>
<dbReference type="AlphaFoldDB" id="A0A6A4KEC8"/>
<dbReference type="EMBL" id="WIXP02000005">
    <property type="protein sequence ID" value="KAF6210263.1"/>
    <property type="molecule type" value="Genomic_DNA"/>
</dbReference>